<dbReference type="Gene3D" id="3.30.450.20">
    <property type="entry name" value="PAS domain"/>
    <property type="match status" value="2"/>
</dbReference>
<gene>
    <name evidence="2" type="ORF">SAMN05443431_103262</name>
</gene>
<dbReference type="CDD" id="cd00130">
    <property type="entry name" value="PAS"/>
    <property type="match status" value="1"/>
</dbReference>
<dbReference type="STRING" id="1144750.SAMN05443431_103262"/>
<accession>A0A1I3MQQ5</accession>
<reference evidence="3" key="1">
    <citation type="submission" date="2016-10" db="EMBL/GenBank/DDBJ databases">
        <authorList>
            <person name="Varghese N."/>
            <person name="Submissions S."/>
        </authorList>
    </citation>
    <scope>NUCLEOTIDE SEQUENCE [LARGE SCALE GENOMIC DNA]</scope>
    <source>
        <strain evidence="3">DSM 28881</strain>
    </source>
</reference>
<dbReference type="InterPro" id="IPR035965">
    <property type="entry name" value="PAS-like_dom_sf"/>
</dbReference>
<dbReference type="InterPro" id="IPR000014">
    <property type="entry name" value="PAS"/>
</dbReference>
<protein>
    <submittedName>
        <fullName evidence="2">PAS domain S-box-containing protein</fullName>
    </submittedName>
</protein>
<evidence type="ECO:0000313" key="2">
    <source>
        <dbReference type="EMBL" id="SFI99289.1"/>
    </source>
</evidence>
<feature type="domain" description="PAC" evidence="1">
    <location>
        <begin position="82"/>
        <end position="136"/>
    </location>
</feature>
<dbReference type="InterPro" id="IPR000700">
    <property type="entry name" value="PAS-assoc_C"/>
</dbReference>
<evidence type="ECO:0000313" key="3">
    <source>
        <dbReference type="Proteomes" id="UP000199559"/>
    </source>
</evidence>
<dbReference type="Pfam" id="PF13426">
    <property type="entry name" value="PAS_9"/>
    <property type="match status" value="2"/>
</dbReference>
<dbReference type="NCBIfam" id="TIGR00229">
    <property type="entry name" value="sensory_box"/>
    <property type="match status" value="1"/>
</dbReference>
<sequence length="259" mass="30037">MEAVKYFLPHNLNDEVISLINDNSIITITDALGRVEFATDKYCDVLKCRSFRVIGETHELLRSRLHTGAIYKALWRTIKMGQQWNGILSETLHDGSVVYLDTTIIPIENDIDKNTKYLALYNDVTKLHKQKDDLLEIKTETESFLESLPYNVFIITKHGKILNVNKSFCSISRAELLGTYLYDHVELPTFDFFKKNIDFAFSTKNINQFETYKFDRKSKKRFYKVTVAPIFNELGGMFSATITIQEIVKNIMIECSEEE</sequence>
<dbReference type="SUPFAM" id="SSF55785">
    <property type="entry name" value="PYP-like sensor domain (PAS domain)"/>
    <property type="match status" value="2"/>
</dbReference>
<evidence type="ECO:0000259" key="1">
    <source>
        <dbReference type="PROSITE" id="PS50113"/>
    </source>
</evidence>
<proteinExistence type="predicted"/>
<dbReference type="PROSITE" id="PS50113">
    <property type="entry name" value="PAC"/>
    <property type="match status" value="1"/>
</dbReference>
<dbReference type="RefSeq" id="WP_090838845.1">
    <property type="nucleotide sequence ID" value="NZ_FORM01000003.1"/>
</dbReference>
<dbReference type="Proteomes" id="UP000199559">
    <property type="component" value="Unassembled WGS sequence"/>
</dbReference>
<name>A0A1I3MQQ5_9FLAO</name>
<dbReference type="EMBL" id="FORM01000003">
    <property type="protein sequence ID" value="SFI99289.1"/>
    <property type="molecule type" value="Genomic_DNA"/>
</dbReference>
<dbReference type="SMART" id="SM00091">
    <property type="entry name" value="PAS"/>
    <property type="match status" value="2"/>
</dbReference>
<keyword evidence="3" id="KW-1185">Reference proteome</keyword>
<organism evidence="2 3">
    <name type="scientific">Olleya namhaensis</name>
    <dbReference type="NCBI Taxonomy" id="1144750"/>
    <lineage>
        <taxon>Bacteria</taxon>
        <taxon>Pseudomonadati</taxon>
        <taxon>Bacteroidota</taxon>
        <taxon>Flavobacteriia</taxon>
        <taxon>Flavobacteriales</taxon>
        <taxon>Flavobacteriaceae</taxon>
    </lineage>
</organism>
<dbReference type="AlphaFoldDB" id="A0A1I3MQQ5"/>